<dbReference type="Pfam" id="PF07679">
    <property type="entry name" value="I-set"/>
    <property type="match status" value="2"/>
</dbReference>
<dbReference type="SMART" id="SM00409">
    <property type="entry name" value="IG"/>
    <property type="match status" value="3"/>
</dbReference>
<dbReference type="InterPro" id="IPR013783">
    <property type="entry name" value="Ig-like_fold"/>
</dbReference>
<comment type="similarity">
    <text evidence="1">Belongs to the immunoglobulin superfamily. DCC family.</text>
</comment>
<keyword evidence="3" id="KW-0677">Repeat</keyword>
<dbReference type="Pfam" id="PF00041">
    <property type="entry name" value="fn3"/>
    <property type="match status" value="3"/>
</dbReference>
<dbReference type="Pfam" id="PF13927">
    <property type="entry name" value="Ig_3"/>
    <property type="match status" value="1"/>
</dbReference>
<keyword evidence="4" id="KW-1015">Disulfide bond</keyword>
<feature type="domain" description="Ig-like" evidence="9">
    <location>
        <begin position="19"/>
        <end position="107"/>
    </location>
</feature>
<accession>A0A7R8X888</accession>
<keyword evidence="6" id="KW-0393">Immunoglobulin domain</keyword>
<dbReference type="Gene3D" id="2.60.40.10">
    <property type="entry name" value="Immunoglobulins"/>
    <property type="match status" value="8"/>
</dbReference>
<dbReference type="SMART" id="SM00408">
    <property type="entry name" value="IGc2"/>
    <property type="match status" value="3"/>
</dbReference>
<organism evidence="11">
    <name type="scientific">Darwinula stevensoni</name>
    <dbReference type="NCBI Taxonomy" id="69355"/>
    <lineage>
        <taxon>Eukaryota</taxon>
        <taxon>Metazoa</taxon>
        <taxon>Ecdysozoa</taxon>
        <taxon>Arthropoda</taxon>
        <taxon>Crustacea</taxon>
        <taxon>Oligostraca</taxon>
        <taxon>Ostracoda</taxon>
        <taxon>Podocopa</taxon>
        <taxon>Podocopida</taxon>
        <taxon>Darwinulocopina</taxon>
        <taxon>Darwinuloidea</taxon>
        <taxon>Darwinulidae</taxon>
        <taxon>Darwinula</taxon>
    </lineage>
</organism>
<keyword evidence="8" id="KW-0472">Membrane</keyword>
<evidence type="ECO:0000313" key="12">
    <source>
        <dbReference type="Proteomes" id="UP000677054"/>
    </source>
</evidence>
<dbReference type="InterPro" id="IPR003599">
    <property type="entry name" value="Ig_sub"/>
</dbReference>
<dbReference type="PROSITE" id="PS50853">
    <property type="entry name" value="FN3"/>
    <property type="match status" value="5"/>
</dbReference>
<evidence type="ECO:0000256" key="5">
    <source>
        <dbReference type="ARBA" id="ARBA00023180"/>
    </source>
</evidence>
<sequence length="966" mass="106891">MKLSRFFQIVEIDEIVLLKEFTESPKDTKVYLGDVARFRCQIASVPPATLKWERDRLPLPQNSRYLVTSSGTLEIHDVRLSDAGKFRCVARNEALDRGRVSAEGTLSVSEPLVDLRDFRPPTFFPLPQHETGTQGENISLPCLALGSPSPTLSWARQDGKPLPRTAYLEGKGSLILVNVSARDTGIYECTASSQDPRNPSQIVMKKHILQLTVQVPPTFIRTPESVEHPIAKTIRFECEADGWPQPQIQWLKDGKPLAVTGRVKILKRNQLVLSNSVVEDAGIYQCVASNAAGVRMAAAKLQMQQLRPWDLIPQAPQNLRVQLLLPSAIILSWDPSHGPVIAYSAHYYPTETSTNELQKVVTSPHVTIDGLLPNINYTFYVRAYTNSSASPFSEKFIWSTQASIPSSLPDEVKLEAKGPHMLLVSWKLLPASVTQYKVLWRRAGSAAHNVEMCPGDTNRVLLNGLETDEEYEVLVLDGTKPGNPDVPWYRVRMPVLDGPLPPPTLSAKWNNATSIIATWKMPNNVVEPTQIKLWYRAGDGEFSKFIFLPGNSSSFLLTGLVSEMLHEVHLLAMVGQEEGHETIVFVPRYSPPPTPPPPPTPQASPISSSAILVKWEPDSKPVDFYTVHYHKVVAQGSEPNSAKHLTVTGHEVEVNELESSSFYAFCVQRHHEGKQSLCSQQVECQTLPDRPGCPESVAYQPVNESTVHVSWHHPAEVKRKEIIKYHILYSSDLRLPMEWKSLSIEGNNRMATVGGLKQGVQYLLRVQTETKAGKGPLCDPPLRIYLPIFHQTATPTTERTEVHVNGSYAQDDESQWIPLGVLVGVSTGLGVVLLGIGGFLVYKWVSRQRQRGRRQGIGGEWGMNGHGEHQVNTNTAIPHLHQNGSGKCHPSPGDIEMGLLTPMLPQGLSTPIANDSKKGGVVQGVNGISHHVLRRNKNGKGRTHLHPHPLRASQEDDSGEGMTAIT</sequence>
<keyword evidence="8" id="KW-0812">Transmembrane</keyword>
<feature type="domain" description="Fibronectin type-III" evidence="10">
    <location>
        <begin position="693"/>
        <end position="789"/>
    </location>
</feature>
<protein>
    <submittedName>
        <fullName evidence="11">Uncharacterized protein</fullName>
    </submittedName>
</protein>
<feature type="compositionally biased region" description="Basic residues" evidence="7">
    <location>
        <begin position="932"/>
        <end position="949"/>
    </location>
</feature>
<dbReference type="InterPro" id="IPR036179">
    <property type="entry name" value="Ig-like_dom_sf"/>
</dbReference>
<evidence type="ECO:0000313" key="11">
    <source>
        <dbReference type="EMBL" id="CAD7242934.1"/>
    </source>
</evidence>
<dbReference type="FunFam" id="2.60.40.10:FF:000299">
    <property type="entry name" value="protogenin isoform X2"/>
    <property type="match status" value="1"/>
</dbReference>
<dbReference type="Proteomes" id="UP000677054">
    <property type="component" value="Unassembled WGS sequence"/>
</dbReference>
<reference evidence="11" key="1">
    <citation type="submission" date="2020-11" db="EMBL/GenBank/DDBJ databases">
        <authorList>
            <person name="Tran Van P."/>
        </authorList>
    </citation>
    <scope>NUCLEOTIDE SEQUENCE</scope>
</reference>
<dbReference type="FunFam" id="2.60.40.10:FF:000032">
    <property type="entry name" value="palladin isoform X1"/>
    <property type="match status" value="1"/>
</dbReference>
<feature type="domain" description="Ig-like" evidence="9">
    <location>
        <begin position="121"/>
        <end position="200"/>
    </location>
</feature>
<dbReference type="EMBL" id="LR899856">
    <property type="protein sequence ID" value="CAD7242934.1"/>
    <property type="molecule type" value="Genomic_DNA"/>
</dbReference>
<evidence type="ECO:0000256" key="8">
    <source>
        <dbReference type="SAM" id="Phobius"/>
    </source>
</evidence>
<keyword evidence="8" id="KW-1133">Transmembrane helix</keyword>
<name>A0A7R8X888_9CRUS</name>
<keyword evidence="5" id="KW-0325">Glycoprotein</keyword>
<evidence type="ECO:0000256" key="1">
    <source>
        <dbReference type="ARBA" id="ARBA00009588"/>
    </source>
</evidence>
<evidence type="ECO:0000256" key="2">
    <source>
        <dbReference type="ARBA" id="ARBA00022729"/>
    </source>
</evidence>
<dbReference type="InterPro" id="IPR036116">
    <property type="entry name" value="FN3_sf"/>
</dbReference>
<dbReference type="SUPFAM" id="SSF48726">
    <property type="entry name" value="Immunoglobulin"/>
    <property type="match status" value="3"/>
</dbReference>
<dbReference type="PANTHER" id="PTHR44170">
    <property type="entry name" value="PROTEIN SIDEKICK"/>
    <property type="match status" value="1"/>
</dbReference>
<feature type="domain" description="Ig-like" evidence="9">
    <location>
        <begin position="217"/>
        <end position="302"/>
    </location>
</feature>
<dbReference type="GO" id="GO:0030154">
    <property type="term" value="P:cell differentiation"/>
    <property type="evidence" value="ECO:0007669"/>
    <property type="project" value="UniProtKB-ARBA"/>
</dbReference>
<dbReference type="PANTHER" id="PTHR44170:SF59">
    <property type="entry name" value="PROTOGENIN-LIKE"/>
    <property type="match status" value="1"/>
</dbReference>
<evidence type="ECO:0000256" key="7">
    <source>
        <dbReference type="SAM" id="MobiDB-lite"/>
    </source>
</evidence>
<dbReference type="PROSITE" id="PS50835">
    <property type="entry name" value="IG_LIKE"/>
    <property type="match status" value="3"/>
</dbReference>
<dbReference type="SUPFAM" id="SSF49265">
    <property type="entry name" value="Fibronectin type III"/>
    <property type="match status" value="3"/>
</dbReference>
<dbReference type="CDD" id="cd00063">
    <property type="entry name" value="FN3"/>
    <property type="match status" value="5"/>
</dbReference>
<dbReference type="InterPro" id="IPR003598">
    <property type="entry name" value="Ig_sub2"/>
</dbReference>
<dbReference type="GO" id="GO:0016020">
    <property type="term" value="C:membrane"/>
    <property type="evidence" value="ECO:0007669"/>
    <property type="project" value="UniProtKB-SubCell"/>
</dbReference>
<feature type="domain" description="Fibronectin type-III" evidence="10">
    <location>
        <begin position="597"/>
        <end position="689"/>
    </location>
</feature>
<evidence type="ECO:0000256" key="6">
    <source>
        <dbReference type="ARBA" id="ARBA00023319"/>
    </source>
</evidence>
<dbReference type="AlphaFoldDB" id="A0A7R8X888"/>
<dbReference type="GO" id="GO:0098609">
    <property type="term" value="P:cell-cell adhesion"/>
    <property type="evidence" value="ECO:0007669"/>
    <property type="project" value="TreeGrafter"/>
</dbReference>
<evidence type="ECO:0000259" key="9">
    <source>
        <dbReference type="PROSITE" id="PS50835"/>
    </source>
</evidence>
<keyword evidence="12" id="KW-1185">Reference proteome</keyword>
<dbReference type="GO" id="GO:0009653">
    <property type="term" value="P:anatomical structure morphogenesis"/>
    <property type="evidence" value="ECO:0007669"/>
    <property type="project" value="UniProtKB-ARBA"/>
</dbReference>
<keyword evidence="2" id="KW-0732">Signal</keyword>
<feature type="transmembrane region" description="Helical" evidence="8">
    <location>
        <begin position="816"/>
        <end position="845"/>
    </location>
</feature>
<feature type="region of interest" description="Disordered" evidence="7">
    <location>
        <begin position="932"/>
        <end position="966"/>
    </location>
</feature>
<evidence type="ECO:0000256" key="3">
    <source>
        <dbReference type="ARBA" id="ARBA00022737"/>
    </source>
</evidence>
<dbReference type="InterPro" id="IPR003961">
    <property type="entry name" value="FN3_dom"/>
</dbReference>
<dbReference type="SMART" id="SM00060">
    <property type="entry name" value="FN3"/>
    <property type="match status" value="5"/>
</dbReference>
<dbReference type="OrthoDB" id="438268at2759"/>
<gene>
    <name evidence="11" type="ORF">DSTB1V02_LOCUS2875</name>
</gene>
<dbReference type="InterPro" id="IPR013098">
    <property type="entry name" value="Ig_I-set"/>
</dbReference>
<dbReference type="InterPro" id="IPR007110">
    <property type="entry name" value="Ig-like_dom"/>
</dbReference>
<feature type="domain" description="Fibronectin type-III" evidence="10">
    <location>
        <begin position="315"/>
        <end position="403"/>
    </location>
</feature>
<evidence type="ECO:0000256" key="4">
    <source>
        <dbReference type="ARBA" id="ARBA00023157"/>
    </source>
</evidence>
<feature type="domain" description="Fibronectin type-III" evidence="10">
    <location>
        <begin position="408"/>
        <end position="500"/>
    </location>
</feature>
<proteinExistence type="inferred from homology"/>
<evidence type="ECO:0000259" key="10">
    <source>
        <dbReference type="PROSITE" id="PS50853"/>
    </source>
</evidence>
<dbReference type="EMBL" id="CAJPEV010000339">
    <property type="protein sequence ID" value="CAG0884189.1"/>
    <property type="molecule type" value="Genomic_DNA"/>
</dbReference>
<feature type="domain" description="Fibronectin type-III" evidence="10">
    <location>
        <begin position="501"/>
        <end position="593"/>
    </location>
</feature>